<accession>A0A143QKB3</accession>
<reference evidence="3" key="2">
    <citation type="submission" date="2016-04" db="EMBL/GenBank/DDBJ databases">
        <title>Complete Genome and Plasmid Sequences for Rhodococcus fascians D188 and Draft Sequences for Rhodococcus spp. Isolates PBTS 1 and PBTS 2.</title>
        <authorList>
            <person name="Stamer R."/>
            <person name="Vereecke D."/>
            <person name="Zhang Y."/>
            <person name="Schilkey F."/>
            <person name="Devitt N."/>
            <person name="Randall J."/>
        </authorList>
    </citation>
    <scope>NUCLEOTIDE SEQUENCE [LARGE SCALE GENOMIC DNA]</scope>
    <source>
        <strain evidence="3">PBTS2</strain>
    </source>
</reference>
<keyword evidence="3" id="KW-1185">Reference proteome</keyword>
<proteinExistence type="predicted"/>
<evidence type="ECO:0000256" key="1">
    <source>
        <dbReference type="SAM" id="Phobius"/>
    </source>
</evidence>
<sequence>MPSIDPFHALVLMNAVFASAAWSLARPSWPAAISLSVVSVLWLFFNAPIEGRTLYVVDAERGLTESDFLTLAGLVLAAVTIVRVRRGRPDHAPNSRNNPPNV</sequence>
<evidence type="ECO:0000313" key="2">
    <source>
        <dbReference type="EMBL" id="AMY23394.1"/>
    </source>
</evidence>
<dbReference type="KEGG" id="rhs:A3Q41_02092"/>
<organism evidence="2 3">
    <name type="scientific">Rhodococcoides fascians</name>
    <name type="common">Rhodococcus fascians</name>
    <dbReference type="NCBI Taxonomy" id="1828"/>
    <lineage>
        <taxon>Bacteria</taxon>
        <taxon>Bacillati</taxon>
        <taxon>Actinomycetota</taxon>
        <taxon>Actinomycetes</taxon>
        <taxon>Mycobacteriales</taxon>
        <taxon>Nocardiaceae</taxon>
        <taxon>Rhodococcoides</taxon>
    </lineage>
</organism>
<evidence type="ECO:0000313" key="3">
    <source>
        <dbReference type="Proteomes" id="UP000076038"/>
    </source>
</evidence>
<dbReference type="RefSeq" id="WP_082832189.1">
    <property type="nucleotide sequence ID" value="NZ_CP015220.1"/>
</dbReference>
<dbReference type="AlphaFoldDB" id="A0A143QKB3"/>
<dbReference type="EMBL" id="CP015220">
    <property type="protein sequence ID" value="AMY23394.1"/>
    <property type="molecule type" value="Genomic_DNA"/>
</dbReference>
<keyword evidence="1" id="KW-1133">Transmembrane helix</keyword>
<gene>
    <name evidence="2" type="ORF">A3Q41_02092</name>
</gene>
<keyword evidence="1" id="KW-0812">Transmembrane</keyword>
<keyword evidence="1" id="KW-0472">Membrane</keyword>
<feature type="transmembrane region" description="Helical" evidence="1">
    <location>
        <begin position="31"/>
        <end position="48"/>
    </location>
</feature>
<feature type="transmembrane region" description="Helical" evidence="1">
    <location>
        <begin position="6"/>
        <end position="24"/>
    </location>
</feature>
<protein>
    <submittedName>
        <fullName evidence="2">Uncharacterized protein</fullName>
    </submittedName>
</protein>
<reference evidence="2 3" key="1">
    <citation type="journal article" date="2016" name="Genome Announc.">
        <title>Complete Genome and Plasmid Sequences for Rhodococcus fascians D188 and Draft Sequences for Rhodococcus Isolates PBTS 1 and PBTS 2.</title>
        <authorList>
            <person name="Stamler R.A."/>
            <person name="Vereecke D."/>
            <person name="Zhang Y."/>
            <person name="Schilkey F."/>
            <person name="Devitt N."/>
            <person name="Randall J.J."/>
        </authorList>
    </citation>
    <scope>NUCLEOTIDE SEQUENCE [LARGE SCALE GENOMIC DNA]</scope>
    <source>
        <strain evidence="2 3">PBTS2</strain>
    </source>
</reference>
<name>A0A143QKB3_RHOFA</name>
<dbReference type="OrthoDB" id="4478809at2"/>
<dbReference type="Proteomes" id="UP000076038">
    <property type="component" value="Chromosome"/>
</dbReference>